<name>A0A7R9LEZ3_9ACAR</name>
<accession>A0A7R9LEZ3</accession>
<reference evidence="2" key="1">
    <citation type="submission" date="2020-11" db="EMBL/GenBank/DDBJ databases">
        <authorList>
            <person name="Tran Van P."/>
        </authorList>
    </citation>
    <scope>NUCLEOTIDE SEQUENCE</scope>
</reference>
<feature type="compositionally biased region" description="Pro residues" evidence="1">
    <location>
        <begin position="34"/>
        <end position="43"/>
    </location>
</feature>
<dbReference type="EMBL" id="OC915433">
    <property type="protein sequence ID" value="CAD7640436.1"/>
    <property type="molecule type" value="Genomic_DNA"/>
</dbReference>
<feature type="region of interest" description="Disordered" evidence="1">
    <location>
        <begin position="23"/>
        <end position="45"/>
    </location>
</feature>
<sequence length="177" mass="20374">MLMFASNAVSQKVEGNYFSNSGSNYSADTVLSPPAAPQRPPPLSDQSIDDWQRQITQDFNYIYDTLQRKQDSLGTKQIGIESNEQIVEPFGHLSDTNSEEMLVMPFSDPKEPMYQSNREEVVLKPIDFTLEMPTTVSQHQFDEQHVNIHFKTPINQLKMDDMNGDELQRRINDQTWT</sequence>
<protein>
    <submittedName>
        <fullName evidence="2">Uncharacterized protein</fullName>
    </submittedName>
</protein>
<dbReference type="Proteomes" id="UP000728032">
    <property type="component" value="Unassembled WGS sequence"/>
</dbReference>
<keyword evidence="3" id="KW-1185">Reference proteome</keyword>
<evidence type="ECO:0000313" key="3">
    <source>
        <dbReference type="Proteomes" id="UP000728032"/>
    </source>
</evidence>
<evidence type="ECO:0000256" key="1">
    <source>
        <dbReference type="SAM" id="MobiDB-lite"/>
    </source>
</evidence>
<dbReference type="AlphaFoldDB" id="A0A7R9LEZ3"/>
<dbReference type="EMBL" id="CAJPVJ010000608">
    <property type="protein sequence ID" value="CAG2162965.1"/>
    <property type="molecule type" value="Genomic_DNA"/>
</dbReference>
<feature type="non-terminal residue" evidence="2">
    <location>
        <position position="1"/>
    </location>
</feature>
<gene>
    <name evidence="2" type="ORF">ONB1V03_LOCUS2549</name>
</gene>
<organism evidence="2">
    <name type="scientific">Oppiella nova</name>
    <dbReference type="NCBI Taxonomy" id="334625"/>
    <lineage>
        <taxon>Eukaryota</taxon>
        <taxon>Metazoa</taxon>
        <taxon>Ecdysozoa</taxon>
        <taxon>Arthropoda</taxon>
        <taxon>Chelicerata</taxon>
        <taxon>Arachnida</taxon>
        <taxon>Acari</taxon>
        <taxon>Acariformes</taxon>
        <taxon>Sarcoptiformes</taxon>
        <taxon>Oribatida</taxon>
        <taxon>Brachypylina</taxon>
        <taxon>Oppioidea</taxon>
        <taxon>Oppiidae</taxon>
        <taxon>Oppiella</taxon>
    </lineage>
</organism>
<proteinExistence type="predicted"/>
<evidence type="ECO:0000313" key="2">
    <source>
        <dbReference type="EMBL" id="CAD7640436.1"/>
    </source>
</evidence>